<dbReference type="EMBL" id="JBHMCR010000004">
    <property type="protein sequence ID" value="MFB9520115.1"/>
    <property type="molecule type" value="Genomic_DNA"/>
</dbReference>
<keyword evidence="1" id="KW-0812">Transmembrane</keyword>
<evidence type="ECO:0000313" key="2">
    <source>
        <dbReference type="EMBL" id="MFB9520115.1"/>
    </source>
</evidence>
<sequence length="113" mass="12578">MTRLPQQYADGHKNHRDLDRVLLAAHHELMRRERAVREARRAVRRARRAVRAQACRRIADTMVTPSRCACAAFGSVAFVVGVLLLAQGSAQAGDMLSVAAAFWALAVMIRRAR</sequence>
<keyword evidence="1" id="KW-1133">Transmembrane helix</keyword>
<accession>A0ABV5PAA8</accession>
<proteinExistence type="predicted"/>
<protein>
    <submittedName>
        <fullName evidence="2">Uncharacterized protein</fullName>
    </submittedName>
</protein>
<feature type="transmembrane region" description="Helical" evidence="1">
    <location>
        <begin position="66"/>
        <end position="86"/>
    </location>
</feature>
<dbReference type="Proteomes" id="UP001589718">
    <property type="component" value="Unassembled WGS sequence"/>
</dbReference>
<gene>
    <name evidence="2" type="ORF">ACFFTU_09180</name>
</gene>
<comment type="caution">
    <text evidence="2">The sequence shown here is derived from an EMBL/GenBank/DDBJ whole genome shotgun (WGS) entry which is preliminary data.</text>
</comment>
<feature type="transmembrane region" description="Helical" evidence="1">
    <location>
        <begin position="92"/>
        <end position="109"/>
    </location>
</feature>
<organism evidence="2 3">
    <name type="scientific">Streptomyces cremeus</name>
    <dbReference type="NCBI Taxonomy" id="66881"/>
    <lineage>
        <taxon>Bacteria</taxon>
        <taxon>Bacillati</taxon>
        <taxon>Actinomycetota</taxon>
        <taxon>Actinomycetes</taxon>
        <taxon>Kitasatosporales</taxon>
        <taxon>Streptomycetaceae</taxon>
        <taxon>Streptomyces</taxon>
    </lineage>
</organism>
<evidence type="ECO:0000313" key="3">
    <source>
        <dbReference type="Proteomes" id="UP001589718"/>
    </source>
</evidence>
<dbReference type="RefSeq" id="WP_345222240.1">
    <property type="nucleotide sequence ID" value="NZ_BAAAXE010000013.1"/>
</dbReference>
<reference evidence="2 3" key="1">
    <citation type="submission" date="2024-09" db="EMBL/GenBank/DDBJ databases">
        <authorList>
            <person name="Sun Q."/>
            <person name="Mori K."/>
        </authorList>
    </citation>
    <scope>NUCLEOTIDE SEQUENCE [LARGE SCALE GENOMIC DNA]</scope>
    <source>
        <strain evidence="2 3">JCM 4362</strain>
    </source>
</reference>
<name>A0ABV5PAA8_STRCM</name>
<keyword evidence="1" id="KW-0472">Membrane</keyword>
<evidence type="ECO:0000256" key="1">
    <source>
        <dbReference type="SAM" id="Phobius"/>
    </source>
</evidence>
<keyword evidence="3" id="KW-1185">Reference proteome</keyword>